<protein>
    <recommendedName>
        <fullName evidence="2">Regulator of ribonuclease activity B domain-containing protein</fullName>
    </recommendedName>
</protein>
<organism evidence="3 4">
    <name type="scientific">Gemmatirosa kalamazoonensis</name>
    <dbReference type="NCBI Taxonomy" id="861299"/>
    <lineage>
        <taxon>Bacteria</taxon>
        <taxon>Pseudomonadati</taxon>
        <taxon>Gemmatimonadota</taxon>
        <taxon>Gemmatimonadia</taxon>
        <taxon>Gemmatimonadales</taxon>
        <taxon>Gemmatimonadaceae</taxon>
        <taxon>Gemmatirosa</taxon>
    </lineage>
</organism>
<accession>W0RPH2</accession>
<geneLocation type="plasmid" evidence="3 4">
    <name>1</name>
</geneLocation>
<dbReference type="InterPro" id="IPR009671">
    <property type="entry name" value="RraB_dom"/>
</dbReference>
<evidence type="ECO:0000313" key="4">
    <source>
        <dbReference type="Proteomes" id="UP000019151"/>
    </source>
</evidence>
<evidence type="ECO:0000313" key="3">
    <source>
        <dbReference type="EMBL" id="AHG92904.1"/>
    </source>
</evidence>
<keyword evidence="1" id="KW-0812">Transmembrane</keyword>
<reference evidence="3 4" key="1">
    <citation type="journal article" date="2014" name="Genome Announc.">
        <title>Genome Sequence and Methylome of Soil Bacterium Gemmatirosa kalamazoonensis KBS708T, a Member of the Rarely Cultivated Gemmatimonadetes Phylum.</title>
        <authorList>
            <person name="Debruyn J.M."/>
            <person name="Radosevich M."/>
            <person name="Wommack K.E."/>
            <person name="Polson S.W."/>
            <person name="Hauser L.J."/>
            <person name="Fawaz M.N."/>
            <person name="Korlach J."/>
            <person name="Tsai Y.C."/>
        </authorList>
    </citation>
    <scope>NUCLEOTIDE SEQUENCE [LARGE SCALE GENOMIC DNA]</scope>
    <source>
        <strain evidence="3 4">KBS708</strain>
        <plasmid evidence="4">Plasmid 1</plasmid>
    </source>
</reference>
<proteinExistence type="predicted"/>
<dbReference type="OrthoDB" id="7839302at2"/>
<evidence type="ECO:0000259" key="2">
    <source>
        <dbReference type="Pfam" id="PF06877"/>
    </source>
</evidence>
<dbReference type="KEGG" id="gba:J421_5369"/>
<name>W0RPH2_9BACT</name>
<evidence type="ECO:0000256" key="1">
    <source>
        <dbReference type="SAM" id="Phobius"/>
    </source>
</evidence>
<dbReference type="Proteomes" id="UP000019151">
    <property type="component" value="Plasmid 1"/>
</dbReference>
<gene>
    <name evidence="3" type="ORF">J421_5369</name>
</gene>
<dbReference type="Pfam" id="PF06877">
    <property type="entry name" value="RraB"/>
    <property type="match status" value="1"/>
</dbReference>
<keyword evidence="3" id="KW-0614">Plasmid</keyword>
<feature type="domain" description="Regulator of ribonuclease activity B" evidence="2">
    <location>
        <begin position="36"/>
        <end position="135"/>
    </location>
</feature>
<keyword evidence="1" id="KW-1133">Transmembrane helix</keyword>
<keyword evidence="4" id="KW-1185">Reference proteome</keyword>
<dbReference type="Gene3D" id="3.30.70.970">
    <property type="entry name" value="RraB-like"/>
    <property type="match status" value="1"/>
</dbReference>
<dbReference type="AlphaFoldDB" id="W0RPH2"/>
<dbReference type="InParanoid" id="W0RPH2"/>
<dbReference type="SUPFAM" id="SSF89946">
    <property type="entry name" value="Hypothetical protein VC0424"/>
    <property type="match status" value="1"/>
</dbReference>
<sequence length="139" mass="15156">MSRSVLAILGAFLALDLLLVLLLVRRRAMRSARPKRDVFRALREVGVDAAQPTEVSYYLHFPTLRAAESASAQVAALRIDAPKLAVRIERAAMGTSWLCLVTTHAIPSERAIHAACTELGEVAAEYGGELDGWEVAVTW</sequence>
<keyword evidence="1" id="KW-0472">Membrane</keyword>
<dbReference type="InterPro" id="IPR036701">
    <property type="entry name" value="RraB-like_sf"/>
</dbReference>
<feature type="transmembrane region" description="Helical" evidence="1">
    <location>
        <begin position="6"/>
        <end position="24"/>
    </location>
</feature>
<dbReference type="HOGENOM" id="CLU_1842243_0_0_0"/>
<dbReference type="RefSeq" id="WP_025414222.1">
    <property type="nucleotide sequence ID" value="NZ_CP007129.1"/>
</dbReference>
<dbReference type="EMBL" id="CP007129">
    <property type="protein sequence ID" value="AHG92904.1"/>
    <property type="molecule type" value="Genomic_DNA"/>
</dbReference>